<dbReference type="EMBL" id="VLLF01000001">
    <property type="protein sequence ID" value="TWI93132.1"/>
    <property type="molecule type" value="Genomic_DNA"/>
</dbReference>
<dbReference type="RefSeq" id="WP_145340627.1">
    <property type="nucleotide sequence ID" value="NZ_SMLY01000087.1"/>
</dbReference>
<dbReference type="InterPro" id="IPR002060">
    <property type="entry name" value="Squ/phyt_synthse"/>
</dbReference>
<accession>A0A562THT4</accession>
<dbReference type="AlphaFoldDB" id="A0A562THT4"/>
<evidence type="ECO:0000313" key="1">
    <source>
        <dbReference type="EMBL" id="TWI93132.1"/>
    </source>
</evidence>
<dbReference type="Pfam" id="PF00494">
    <property type="entry name" value="SQS_PSY"/>
    <property type="match status" value="1"/>
</dbReference>
<dbReference type="PANTHER" id="PTHR31480">
    <property type="entry name" value="BIFUNCTIONAL LYCOPENE CYCLASE/PHYTOENE SYNTHASE"/>
    <property type="match status" value="1"/>
</dbReference>
<dbReference type="Proteomes" id="UP000320593">
    <property type="component" value="Unassembled WGS sequence"/>
</dbReference>
<dbReference type="GO" id="GO:0016765">
    <property type="term" value="F:transferase activity, transferring alkyl or aryl (other than methyl) groups"/>
    <property type="evidence" value="ECO:0007669"/>
    <property type="project" value="UniProtKB-ARBA"/>
</dbReference>
<dbReference type="OrthoDB" id="9814909at2"/>
<protein>
    <submittedName>
        <fullName evidence="1">Phytoene synthase</fullName>
    </submittedName>
</protein>
<name>A0A562THT4_9HYPH</name>
<evidence type="ECO:0000313" key="2">
    <source>
        <dbReference type="Proteomes" id="UP000320593"/>
    </source>
</evidence>
<proteinExistence type="predicted"/>
<dbReference type="Gene3D" id="1.10.600.10">
    <property type="entry name" value="Farnesyl Diphosphate Synthase"/>
    <property type="match status" value="1"/>
</dbReference>
<gene>
    <name evidence="1" type="ORF">JM93_00687</name>
</gene>
<organism evidence="1 2">
    <name type="scientific">Roseibium hamelinense</name>
    <dbReference type="NCBI Taxonomy" id="150831"/>
    <lineage>
        <taxon>Bacteria</taxon>
        <taxon>Pseudomonadati</taxon>
        <taxon>Pseudomonadota</taxon>
        <taxon>Alphaproteobacteria</taxon>
        <taxon>Hyphomicrobiales</taxon>
        <taxon>Stappiaceae</taxon>
        <taxon>Roseibium</taxon>
    </lineage>
</organism>
<sequence>MSSNFEHAADRLRELDWNRYVSALFAPEKQRSGLFALYAFNAEIARVRQMVSDPLPGEIRLQWWRDFFEGVEHGDANANPVAAALQDTIRTYNLPKQSFLALIDARVFDLYDDPMPSLNDLEGYSGETTSAVFQLASLILNGGQDPQTATIAGHAGVAYSFTGLLRSLPYHASRRQVYLPKDLLERHNVEIETVFKGETTPQLVAALGELAGHARHHLKRVRQNSREVPEHISAAYLPLALVEPYLKLMEKQSRDPLKELAELSKLRRQWTLWRASKKTIDGFLA</sequence>
<dbReference type="InterPro" id="IPR008949">
    <property type="entry name" value="Isoprenoid_synthase_dom_sf"/>
</dbReference>
<comment type="caution">
    <text evidence="1">The sequence shown here is derived from an EMBL/GenBank/DDBJ whole genome shotgun (WGS) entry which is preliminary data.</text>
</comment>
<keyword evidence="2" id="KW-1185">Reference proteome</keyword>
<reference evidence="1 2" key="1">
    <citation type="submission" date="2019-07" db="EMBL/GenBank/DDBJ databases">
        <title>Genomic Encyclopedia of Archaeal and Bacterial Type Strains, Phase II (KMG-II): from individual species to whole genera.</title>
        <authorList>
            <person name="Goeker M."/>
        </authorList>
    </citation>
    <scope>NUCLEOTIDE SEQUENCE [LARGE SCALE GENOMIC DNA]</scope>
    <source>
        <strain evidence="1 2">ATCC BAA-252</strain>
    </source>
</reference>
<dbReference type="SUPFAM" id="SSF48576">
    <property type="entry name" value="Terpenoid synthases"/>
    <property type="match status" value="1"/>
</dbReference>